<dbReference type="Proteomes" id="UP000747542">
    <property type="component" value="Unassembled WGS sequence"/>
</dbReference>
<sequence length="108" mass="11845">MARAAPLVVVVVLALTLAAPAQAAVLPGGSQVMVEPGTEYLHDLNSDLVTLLRQNLPEMRDIRIVDGPNGPRLDMPLSGCRDSLDCHHRFTNYLGLLVRMMETGKRRK</sequence>
<keyword evidence="1" id="KW-0732">Signal</keyword>
<dbReference type="EMBL" id="JAHLQT010009700">
    <property type="protein sequence ID" value="KAG7173480.1"/>
    <property type="molecule type" value="Genomic_DNA"/>
</dbReference>
<reference evidence="2" key="1">
    <citation type="journal article" date="2021" name="Sci. Adv.">
        <title>The American lobster genome reveals insights on longevity, neural, and immune adaptations.</title>
        <authorList>
            <person name="Polinski J.M."/>
            <person name="Zimin A.V."/>
            <person name="Clark K.F."/>
            <person name="Kohn A.B."/>
            <person name="Sadowski N."/>
            <person name="Timp W."/>
            <person name="Ptitsyn A."/>
            <person name="Khanna P."/>
            <person name="Romanova D.Y."/>
            <person name="Williams P."/>
            <person name="Greenwood S.J."/>
            <person name="Moroz L.L."/>
            <person name="Walt D.R."/>
            <person name="Bodnar A.G."/>
        </authorList>
    </citation>
    <scope>NUCLEOTIDE SEQUENCE</scope>
    <source>
        <strain evidence="2">GMGI-L3</strain>
    </source>
</reference>
<comment type="caution">
    <text evidence="2">The sequence shown here is derived from an EMBL/GenBank/DDBJ whole genome shotgun (WGS) entry which is preliminary data.</text>
</comment>
<keyword evidence="3" id="KW-1185">Reference proteome</keyword>
<dbReference type="AlphaFoldDB" id="A0A8J5N510"/>
<evidence type="ECO:0000313" key="2">
    <source>
        <dbReference type="EMBL" id="KAG7173480.1"/>
    </source>
</evidence>
<gene>
    <name evidence="2" type="ORF">Hamer_G023936</name>
</gene>
<feature type="chain" id="PRO_5035316570" evidence="1">
    <location>
        <begin position="24"/>
        <end position="108"/>
    </location>
</feature>
<organism evidence="2 3">
    <name type="scientific">Homarus americanus</name>
    <name type="common">American lobster</name>
    <dbReference type="NCBI Taxonomy" id="6706"/>
    <lineage>
        <taxon>Eukaryota</taxon>
        <taxon>Metazoa</taxon>
        <taxon>Ecdysozoa</taxon>
        <taxon>Arthropoda</taxon>
        <taxon>Crustacea</taxon>
        <taxon>Multicrustacea</taxon>
        <taxon>Malacostraca</taxon>
        <taxon>Eumalacostraca</taxon>
        <taxon>Eucarida</taxon>
        <taxon>Decapoda</taxon>
        <taxon>Pleocyemata</taxon>
        <taxon>Astacidea</taxon>
        <taxon>Nephropoidea</taxon>
        <taxon>Nephropidae</taxon>
        <taxon>Homarus</taxon>
    </lineage>
</organism>
<proteinExistence type="predicted"/>
<evidence type="ECO:0000256" key="1">
    <source>
        <dbReference type="SAM" id="SignalP"/>
    </source>
</evidence>
<name>A0A8J5N510_HOMAM</name>
<evidence type="ECO:0000313" key="3">
    <source>
        <dbReference type="Proteomes" id="UP000747542"/>
    </source>
</evidence>
<accession>A0A8J5N510</accession>
<feature type="signal peptide" evidence="1">
    <location>
        <begin position="1"/>
        <end position="23"/>
    </location>
</feature>
<protein>
    <submittedName>
        <fullName evidence="2">Uncharacterized protein</fullName>
    </submittedName>
</protein>